<dbReference type="AlphaFoldDB" id="A0A1T4YHY9"/>
<dbReference type="Proteomes" id="UP000189735">
    <property type="component" value="Unassembled WGS sequence"/>
</dbReference>
<evidence type="ECO:0000313" key="3">
    <source>
        <dbReference type="Proteomes" id="UP000189735"/>
    </source>
</evidence>
<dbReference type="RefSeq" id="WP_078715259.1">
    <property type="nucleotide sequence ID" value="NZ_FUYG01000010.1"/>
</dbReference>
<feature type="transmembrane region" description="Helical" evidence="1">
    <location>
        <begin position="296"/>
        <end position="319"/>
    </location>
</feature>
<feature type="transmembrane region" description="Helical" evidence="1">
    <location>
        <begin position="180"/>
        <end position="198"/>
    </location>
</feature>
<feature type="transmembrane region" description="Helical" evidence="1">
    <location>
        <begin position="100"/>
        <end position="120"/>
    </location>
</feature>
<name>A0A1T4YHY9_9MICO</name>
<dbReference type="EMBL" id="FUYG01000010">
    <property type="protein sequence ID" value="SKB01442.1"/>
    <property type="molecule type" value="Genomic_DNA"/>
</dbReference>
<dbReference type="PANTHER" id="PTHR30199">
    <property type="entry name" value="MFS FAMILY TRANSPORTER, PREDICTED SUBSTRATE BENZOATE"/>
    <property type="match status" value="1"/>
</dbReference>
<feature type="transmembrane region" description="Helical" evidence="1">
    <location>
        <begin position="368"/>
        <end position="393"/>
    </location>
</feature>
<gene>
    <name evidence="2" type="ORF">SAMN06295879_3247</name>
</gene>
<feature type="transmembrane region" description="Helical" evidence="1">
    <location>
        <begin position="132"/>
        <end position="149"/>
    </location>
</feature>
<dbReference type="NCBIfam" id="TIGR00843">
    <property type="entry name" value="benE"/>
    <property type="match status" value="1"/>
</dbReference>
<feature type="transmembrane region" description="Helical" evidence="1">
    <location>
        <begin position="77"/>
        <end position="94"/>
    </location>
</feature>
<dbReference type="InterPro" id="IPR004711">
    <property type="entry name" value="Benzoate_Transporter"/>
</dbReference>
<keyword evidence="1" id="KW-0472">Membrane</keyword>
<dbReference type="Pfam" id="PF03594">
    <property type="entry name" value="BenE"/>
    <property type="match status" value="1"/>
</dbReference>
<proteinExistence type="predicted"/>
<protein>
    <submittedName>
        <fullName evidence="2">Benzoate membrane transport protein</fullName>
    </submittedName>
</protein>
<feature type="transmembrane region" description="Helical" evidence="1">
    <location>
        <begin position="12"/>
        <end position="38"/>
    </location>
</feature>
<evidence type="ECO:0000256" key="1">
    <source>
        <dbReference type="SAM" id="Phobius"/>
    </source>
</evidence>
<sequence>MPKSRRSDTDAVGLIQPVSAGVVSAITGFASSFVLVVAGLRAVGASEAQASSGLLAVCVLSGLCCIVLAWRFRMPISFAWSTPGAALLVAAAGVTDDFGAAVGAFLVCGALIVLCGLWPALGRAITSIPRPIASAMLAGILFPICLAPITAAVELPWLALPVIITWLVLFRLAPRWAVPAAMLVAAVGIAVTAGGSMLEGASLAPTLQFVVPSFDPAVIVSLGLPLFIVTMAGQNVPGFAVMSTFGYTVPPRPALVASGAGSMLGALFGGHAINLAAITAAIMAGPDAHPDSRKRWPASVTAGALYVLFGLAAGVATTLISAAPPILITAVAGLALLGALVTSIVSALEAVDRRIPAIATFLVTASGVSIIGIGSAFWGLLVGAVVMIVTTVGRPRVSPQLDRDASTP</sequence>
<reference evidence="3" key="1">
    <citation type="submission" date="2017-02" db="EMBL/GenBank/DDBJ databases">
        <authorList>
            <person name="Varghese N."/>
            <person name="Submissions S."/>
        </authorList>
    </citation>
    <scope>NUCLEOTIDE SEQUENCE [LARGE SCALE GENOMIC DNA]</scope>
    <source>
        <strain evidence="3">VKM Ac-2052</strain>
    </source>
</reference>
<feature type="transmembrane region" description="Helical" evidence="1">
    <location>
        <begin position="50"/>
        <end position="70"/>
    </location>
</feature>
<feature type="transmembrane region" description="Helical" evidence="1">
    <location>
        <begin position="326"/>
        <end position="348"/>
    </location>
</feature>
<dbReference type="GO" id="GO:0005886">
    <property type="term" value="C:plasma membrane"/>
    <property type="evidence" value="ECO:0007669"/>
    <property type="project" value="TreeGrafter"/>
</dbReference>
<dbReference type="GO" id="GO:0042925">
    <property type="term" value="F:benzoate transmembrane transporter activity"/>
    <property type="evidence" value="ECO:0007669"/>
    <property type="project" value="InterPro"/>
</dbReference>
<accession>A0A1T4YHY9</accession>
<feature type="transmembrane region" description="Helical" evidence="1">
    <location>
        <begin position="254"/>
        <end position="284"/>
    </location>
</feature>
<keyword evidence="1" id="KW-0812">Transmembrane</keyword>
<evidence type="ECO:0000313" key="2">
    <source>
        <dbReference type="EMBL" id="SKB01442.1"/>
    </source>
</evidence>
<organism evidence="2 3">
    <name type="scientific">Agreia bicolorata</name>
    <dbReference type="NCBI Taxonomy" id="110935"/>
    <lineage>
        <taxon>Bacteria</taxon>
        <taxon>Bacillati</taxon>
        <taxon>Actinomycetota</taxon>
        <taxon>Actinomycetes</taxon>
        <taxon>Micrococcales</taxon>
        <taxon>Microbacteriaceae</taxon>
        <taxon>Agreia</taxon>
    </lineage>
</organism>
<dbReference type="PANTHER" id="PTHR30199:SF0">
    <property type="entry name" value="INNER MEMBRANE PROTEIN YDCO"/>
    <property type="match status" value="1"/>
</dbReference>
<keyword evidence="1" id="KW-1133">Transmembrane helix</keyword>
<feature type="transmembrane region" description="Helical" evidence="1">
    <location>
        <begin position="218"/>
        <end position="242"/>
    </location>
</feature>